<accession>A0A427Y7F7</accession>
<name>A0A427Y7F7_9TREE</name>
<keyword evidence="1" id="KW-0732">Signal</keyword>
<keyword evidence="3" id="KW-1185">Reference proteome</keyword>
<dbReference type="AlphaFoldDB" id="A0A427Y7F7"/>
<gene>
    <name evidence="2" type="ORF">EHS25_003506</name>
</gene>
<evidence type="ECO:0000256" key="1">
    <source>
        <dbReference type="SAM" id="SignalP"/>
    </source>
</evidence>
<dbReference type="Proteomes" id="UP000279259">
    <property type="component" value="Unassembled WGS sequence"/>
</dbReference>
<evidence type="ECO:0000313" key="2">
    <source>
        <dbReference type="EMBL" id="RSH87018.1"/>
    </source>
</evidence>
<proteinExistence type="predicted"/>
<organism evidence="2 3">
    <name type="scientific">Saitozyma podzolica</name>
    <dbReference type="NCBI Taxonomy" id="1890683"/>
    <lineage>
        <taxon>Eukaryota</taxon>
        <taxon>Fungi</taxon>
        <taxon>Dikarya</taxon>
        <taxon>Basidiomycota</taxon>
        <taxon>Agaricomycotina</taxon>
        <taxon>Tremellomycetes</taxon>
        <taxon>Tremellales</taxon>
        <taxon>Trimorphomycetaceae</taxon>
        <taxon>Saitozyma</taxon>
    </lineage>
</organism>
<feature type="signal peptide" evidence="1">
    <location>
        <begin position="1"/>
        <end position="15"/>
    </location>
</feature>
<feature type="chain" id="PRO_5019006916" evidence="1">
    <location>
        <begin position="16"/>
        <end position="77"/>
    </location>
</feature>
<evidence type="ECO:0000313" key="3">
    <source>
        <dbReference type="Proteomes" id="UP000279259"/>
    </source>
</evidence>
<comment type="caution">
    <text evidence="2">The sequence shown here is derived from an EMBL/GenBank/DDBJ whole genome shotgun (WGS) entry which is preliminary data.</text>
</comment>
<protein>
    <submittedName>
        <fullName evidence="2">Uncharacterized protein</fullName>
    </submittedName>
</protein>
<dbReference type="EMBL" id="RSCD01000018">
    <property type="protein sequence ID" value="RSH87018.1"/>
    <property type="molecule type" value="Genomic_DNA"/>
</dbReference>
<reference evidence="2 3" key="1">
    <citation type="submission" date="2018-11" db="EMBL/GenBank/DDBJ databases">
        <title>Genome sequence of Saitozyma podzolica DSM 27192.</title>
        <authorList>
            <person name="Aliyu H."/>
            <person name="Gorte O."/>
            <person name="Ochsenreither K."/>
        </authorList>
    </citation>
    <scope>NUCLEOTIDE SEQUENCE [LARGE SCALE GENOMIC DNA]</scope>
    <source>
        <strain evidence="2 3">DSM 27192</strain>
    </source>
</reference>
<sequence length="77" mass="7700">MRFFYLCAMFCGIHALAVPYQSAPWSSSSTLSATDSGACTISTATSAAGTTPPPLPSSHTSGVTVTINVTLSAAASA</sequence>